<reference evidence="1" key="1">
    <citation type="submission" date="2010-02" db="EMBL/GenBank/DDBJ databases">
        <title>Complete sequence of Aciduliprofundum boonei T469.</title>
        <authorList>
            <consortium name="US DOE Joint Genome Institute"/>
            <person name="Lucas S."/>
            <person name="Copeland A."/>
            <person name="Lapidus A."/>
            <person name="Cheng J.-F."/>
            <person name="Bruce D."/>
            <person name="Goodwin L."/>
            <person name="Pitluck S."/>
            <person name="Saunders E."/>
            <person name="Detter J.C."/>
            <person name="Han C."/>
            <person name="Tapia R."/>
            <person name="Land M."/>
            <person name="Hauser L."/>
            <person name="Kyrpides N."/>
            <person name="Mikhailova N."/>
            <person name="Flores G."/>
            <person name="Reysenbach A.-L."/>
            <person name="Woyke T."/>
        </authorList>
    </citation>
    <scope>NUCLEOTIDE SEQUENCE</scope>
    <source>
        <strain evidence="1">T469</strain>
    </source>
</reference>
<proteinExistence type="predicted"/>
<name>D3TCB5_ACIB4</name>
<dbReference type="Proteomes" id="UP000001400">
    <property type="component" value="Chromosome"/>
</dbReference>
<keyword evidence="2" id="KW-1185">Reference proteome</keyword>
<organism evidence="1 2">
    <name type="scientific">Aciduliprofundum boonei (strain DSM 19572 / T469)</name>
    <dbReference type="NCBI Taxonomy" id="439481"/>
    <lineage>
        <taxon>Archaea</taxon>
        <taxon>Methanobacteriati</taxon>
        <taxon>Thermoplasmatota</taxon>
        <taxon>DHVE2 group</taxon>
        <taxon>Candidatus Aciduliprofundum</taxon>
    </lineage>
</organism>
<evidence type="ECO:0000313" key="1">
    <source>
        <dbReference type="EMBL" id="ADD08200.1"/>
    </source>
</evidence>
<accession>D3TCB5</accession>
<dbReference type="EMBL" id="CP001941">
    <property type="protein sequence ID" value="ADD08200.1"/>
    <property type="molecule type" value="Genomic_DNA"/>
</dbReference>
<dbReference type="AlphaFoldDB" id="D3TCB5"/>
<evidence type="ECO:0000313" key="2">
    <source>
        <dbReference type="Proteomes" id="UP000001400"/>
    </source>
</evidence>
<dbReference type="KEGG" id="abi:Aboo_0389"/>
<protein>
    <submittedName>
        <fullName evidence="1">Uncharacterized protein</fullName>
    </submittedName>
</protein>
<gene>
    <name evidence="1" type="ordered locus">Aboo_0389</name>
</gene>
<dbReference type="HOGENOM" id="CLU_1425017_0_0_2"/>
<sequence>MDKVKCSEFTILYIPNVYSIGMREKSSMSGKERVFKKPWSLLSPREKMLREKSLEVLARVRKGESLSSACKKVGISPNTVIKSTNAFKKVNGRWIAKRYDKISRVMDINENGKKISIEVNDSRYASIIGKYHNAVRIFLETGDITAVERFRNIKIKDAQGNIHKLETDPEKLVDIARSIEEPEFYEIYNW</sequence>